<dbReference type="RefSeq" id="WP_063359045.1">
    <property type="nucleotide sequence ID" value="NZ_AQHB01000023.1"/>
</dbReference>
<dbReference type="AlphaFoldDB" id="A0A166Z8J5"/>
<accession>A0A166Z8J5</accession>
<evidence type="ECO:0000313" key="2">
    <source>
        <dbReference type="Proteomes" id="UP000076643"/>
    </source>
</evidence>
<keyword evidence="2" id="KW-1185">Reference proteome</keyword>
<dbReference type="EMBL" id="AUYB01000068">
    <property type="protein sequence ID" value="KZN44054.1"/>
    <property type="molecule type" value="Genomic_DNA"/>
</dbReference>
<protein>
    <submittedName>
        <fullName evidence="1">Uncharacterized protein</fullName>
    </submittedName>
</protein>
<gene>
    <name evidence="1" type="ORF">N475_08070</name>
</gene>
<organism evidence="1 2">
    <name type="scientific">Pseudoalteromonas luteoviolacea DSM 6061</name>
    <dbReference type="NCBI Taxonomy" id="1365250"/>
    <lineage>
        <taxon>Bacteria</taxon>
        <taxon>Pseudomonadati</taxon>
        <taxon>Pseudomonadota</taxon>
        <taxon>Gammaproteobacteria</taxon>
        <taxon>Alteromonadales</taxon>
        <taxon>Pseudoalteromonadaceae</taxon>
        <taxon>Pseudoalteromonas</taxon>
    </lineage>
</organism>
<sequence>MINSVGINSYHQVSGANNQSTLSNQALQTKPTSEAGNVDTAKPMPERQFDFTSMTLQEQSDAAHALYEQGYLSMGEMAFMTGEYGLIKHDGQLGGKTLAQAQSEKFNVITQMKEDLAGAKQQGTATPEVIKNYQTLINKLEVYQYGFNASA</sequence>
<reference evidence="1 2" key="1">
    <citation type="submission" date="2013-07" db="EMBL/GenBank/DDBJ databases">
        <title>Comparative Genomic and Metabolomic Analysis of Twelve Strains of Pseudoalteromonas luteoviolacea.</title>
        <authorList>
            <person name="Vynne N.G."/>
            <person name="Mansson M."/>
            <person name="Gram L."/>
        </authorList>
    </citation>
    <scope>NUCLEOTIDE SEQUENCE [LARGE SCALE GENOMIC DNA]</scope>
    <source>
        <strain evidence="1 2">DSM 6061</strain>
    </source>
</reference>
<dbReference type="PATRIC" id="fig|1365250.3.peg.586"/>
<name>A0A166Z8J5_9GAMM</name>
<comment type="caution">
    <text evidence="1">The sequence shown here is derived from an EMBL/GenBank/DDBJ whole genome shotgun (WGS) entry which is preliminary data.</text>
</comment>
<evidence type="ECO:0000313" key="1">
    <source>
        <dbReference type="EMBL" id="KZN44054.1"/>
    </source>
</evidence>
<proteinExistence type="predicted"/>
<dbReference type="Proteomes" id="UP000076643">
    <property type="component" value="Unassembled WGS sequence"/>
</dbReference>